<reference evidence="1" key="3">
    <citation type="submission" date="2015-04" db="UniProtKB">
        <authorList>
            <consortium name="EnsemblPlants"/>
        </authorList>
    </citation>
    <scope>IDENTIFICATION</scope>
</reference>
<organism evidence="1 2">
    <name type="scientific">Leersia perrieri</name>
    <dbReference type="NCBI Taxonomy" id="77586"/>
    <lineage>
        <taxon>Eukaryota</taxon>
        <taxon>Viridiplantae</taxon>
        <taxon>Streptophyta</taxon>
        <taxon>Embryophyta</taxon>
        <taxon>Tracheophyta</taxon>
        <taxon>Spermatophyta</taxon>
        <taxon>Magnoliopsida</taxon>
        <taxon>Liliopsida</taxon>
        <taxon>Poales</taxon>
        <taxon>Poaceae</taxon>
        <taxon>BOP clade</taxon>
        <taxon>Oryzoideae</taxon>
        <taxon>Oryzeae</taxon>
        <taxon>Oryzinae</taxon>
        <taxon>Leersia</taxon>
    </lineage>
</organism>
<dbReference type="SUPFAM" id="SSF52540">
    <property type="entry name" value="P-loop containing nucleoside triphosphate hydrolases"/>
    <property type="match status" value="1"/>
</dbReference>
<dbReference type="HOGENOM" id="CLU_1505616_0_0_1"/>
<evidence type="ECO:0008006" key="3">
    <source>
        <dbReference type="Google" id="ProtNLM"/>
    </source>
</evidence>
<dbReference type="GO" id="GO:0043531">
    <property type="term" value="F:ADP binding"/>
    <property type="evidence" value="ECO:0007669"/>
    <property type="project" value="InterPro"/>
</dbReference>
<dbReference type="AlphaFoldDB" id="A0A0D9WIZ5"/>
<proteinExistence type="predicted"/>
<reference evidence="1 2" key="1">
    <citation type="submission" date="2012-08" db="EMBL/GenBank/DDBJ databases">
        <title>Oryza genome evolution.</title>
        <authorList>
            <person name="Wing R.A."/>
        </authorList>
    </citation>
    <scope>NUCLEOTIDE SEQUENCE</scope>
</reference>
<dbReference type="Gramene" id="LPERR05G19610.1">
    <property type="protein sequence ID" value="LPERR05G19610.1"/>
    <property type="gene ID" value="LPERR05G19610"/>
</dbReference>
<dbReference type="InterPro" id="IPR027417">
    <property type="entry name" value="P-loop_NTPase"/>
</dbReference>
<evidence type="ECO:0000313" key="2">
    <source>
        <dbReference type="Proteomes" id="UP000032180"/>
    </source>
</evidence>
<dbReference type="STRING" id="77586.A0A0D9WIZ5"/>
<keyword evidence="2" id="KW-1185">Reference proteome</keyword>
<dbReference type="PANTHER" id="PTHR33377">
    <property type="entry name" value="OS10G0134700 PROTEIN-RELATED"/>
    <property type="match status" value="1"/>
</dbReference>
<accession>A0A0D9WIZ5</accession>
<dbReference type="EnsemblPlants" id="LPERR05G19610.1">
    <property type="protein sequence ID" value="LPERR05G19610.1"/>
    <property type="gene ID" value="LPERR05G19610"/>
</dbReference>
<dbReference type="eggNOG" id="KOG4658">
    <property type="taxonomic scope" value="Eukaryota"/>
</dbReference>
<evidence type="ECO:0000313" key="1">
    <source>
        <dbReference type="EnsemblPlants" id="LPERR05G19610.1"/>
    </source>
</evidence>
<protein>
    <recommendedName>
        <fullName evidence="3">NB-ARC domain-containing protein</fullName>
    </recommendedName>
</protein>
<dbReference type="Proteomes" id="UP000032180">
    <property type="component" value="Chromosome 5"/>
</dbReference>
<name>A0A0D9WIZ5_9ORYZ</name>
<dbReference type="PANTHER" id="PTHR33377:SF115">
    <property type="entry name" value="OS05G0533301 PROTEIN"/>
    <property type="match status" value="1"/>
</dbReference>
<reference evidence="2" key="2">
    <citation type="submission" date="2013-12" db="EMBL/GenBank/DDBJ databases">
        <authorList>
            <person name="Yu Y."/>
            <person name="Lee S."/>
            <person name="de Baynast K."/>
            <person name="Wissotski M."/>
            <person name="Liu L."/>
            <person name="Talag J."/>
            <person name="Goicoechea J."/>
            <person name="Angelova A."/>
            <person name="Jetty R."/>
            <person name="Kudrna D."/>
            <person name="Golser W."/>
            <person name="Rivera L."/>
            <person name="Zhang J."/>
            <person name="Wing R."/>
        </authorList>
    </citation>
    <scope>NUCLEOTIDE SEQUENCE</scope>
</reference>
<sequence>MPHGSKIIVTSRSEKIARFGTTGAVRLKCLPTEAYWYYFKVFVFGSADPEEHPKMTSVATDVAAELRGSLFFSHVVGALLRVHFDDHFWRRVLECTREYMQNNLLLTSEYPHELKTDKNHPRFAWRIREPKPVKRLLIYDSSRKDSEEAEVPNVTLIATSVAVLSNCIFQMLSRCQFTL</sequence>